<dbReference type="EMBL" id="AGNL01036858">
    <property type="protein sequence ID" value="EJK53867.1"/>
    <property type="molecule type" value="Genomic_DNA"/>
</dbReference>
<name>K0S4N7_THAOC</name>
<evidence type="ECO:0000313" key="2">
    <source>
        <dbReference type="EMBL" id="EJK53867.1"/>
    </source>
</evidence>
<organism evidence="2 3">
    <name type="scientific">Thalassiosira oceanica</name>
    <name type="common">Marine diatom</name>
    <dbReference type="NCBI Taxonomy" id="159749"/>
    <lineage>
        <taxon>Eukaryota</taxon>
        <taxon>Sar</taxon>
        <taxon>Stramenopiles</taxon>
        <taxon>Ochrophyta</taxon>
        <taxon>Bacillariophyta</taxon>
        <taxon>Coscinodiscophyceae</taxon>
        <taxon>Thalassiosirophycidae</taxon>
        <taxon>Thalassiosirales</taxon>
        <taxon>Thalassiosiraceae</taxon>
        <taxon>Thalassiosira</taxon>
    </lineage>
</organism>
<dbReference type="AlphaFoldDB" id="K0S4N7"/>
<evidence type="ECO:0000313" key="3">
    <source>
        <dbReference type="Proteomes" id="UP000266841"/>
    </source>
</evidence>
<keyword evidence="3" id="KW-1185">Reference proteome</keyword>
<comment type="caution">
    <text evidence="2">The sequence shown here is derived from an EMBL/GenBank/DDBJ whole genome shotgun (WGS) entry which is preliminary data.</text>
</comment>
<accession>K0S4N7</accession>
<proteinExistence type="predicted"/>
<feature type="region of interest" description="Disordered" evidence="1">
    <location>
        <begin position="1"/>
        <end position="59"/>
    </location>
</feature>
<evidence type="ECO:0000256" key="1">
    <source>
        <dbReference type="SAM" id="MobiDB-lite"/>
    </source>
</evidence>
<feature type="non-terminal residue" evidence="2">
    <location>
        <position position="1"/>
    </location>
</feature>
<reference evidence="2 3" key="1">
    <citation type="journal article" date="2012" name="Genome Biol.">
        <title>Genome and low-iron response of an oceanic diatom adapted to chronic iron limitation.</title>
        <authorList>
            <person name="Lommer M."/>
            <person name="Specht M."/>
            <person name="Roy A.S."/>
            <person name="Kraemer L."/>
            <person name="Andreson R."/>
            <person name="Gutowska M.A."/>
            <person name="Wolf J."/>
            <person name="Bergner S.V."/>
            <person name="Schilhabel M.B."/>
            <person name="Klostermeier U.C."/>
            <person name="Beiko R.G."/>
            <person name="Rosenstiel P."/>
            <person name="Hippler M."/>
            <person name="Laroche J."/>
        </authorList>
    </citation>
    <scope>NUCLEOTIDE SEQUENCE [LARGE SCALE GENOMIC DNA]</scope>
    <source>
        <strain evidence="2 3">CCMP1005</strain>
    </source>
</reference>
<gene>
    <name evidence="2" type="ORF">THAOC_26612</name>
</gene>
<dbReference type="Proteomes" id="UP000266841">
    <property type="component" value="Unassembled WGS sequence"/>
</dbReference>
<sequence length="59" mass="6774">RYQKSAPQLNCDDLHRGPHDQFGQRSEDRACKRINAPTENRTQGESLEGIHVTTTPWAR</sequence>
<protein>
    <submittedName>
        <fullName evidence="2">Uncharacterized protein</fullName>
    </submittedName>
</protein>